<dbReference type="Pfam" id="PF00588">
    <property type="entry name" value="SpoU_methylase"/>
    <property type="match status" value="1"/>
</dbReference>
<dbReference type="InterPro" id="IPR004384">
    <property type="entry name" value="RNA_MeTrfase_TrmJ/LasT"/>
</dbReference>
<dbReference type="NCBIfam" id="NF011694">
    <property type="entry name" value="PRK15114.1"/>
    <property type="match status" value="1"/>
</dbReference>
<dbReference type="Proteomes" id="UP000252707">
    <property type="component" value="Unassembled WGS sequence"/>
</dbReference>
<comment type="function">
    <text evidence="5">Catalyzes the formation of 2'O-methylated cytidine (Cm32) or 2'O-methylated uridine (Um32) at position 32 in tRNA.</text>
</comment>
<keyword evidence="4 5" id="KW-0949">S-adenosyl-L-methionine</keyword>
<dbReference type="EC" id="2.1.1.200" evidence="5"/>
<evidence type="ECO:0000256" key="1">
    <source>
        <dbReference type="ARBA" id="ARBA00007228"/>
    </source>
</evidence>
<dbReference type="EMBL" id="QPJY01000002">
    <property type="protein sequence ID" value="RCX31825.1"/>
    <property type="molecule type" value="Genomic_DNA"/>
</dbReference>
<dbReference type="AlphaFoldDB" id="A0A369CFD9"/>
<name>A0A369CFD9_9GAMM</name>
<evidence type="ECO:0000256" key="3">
    <source>
        <dbReference type="ARBA" id="ARBA00022679"/>
    </source>
</evidence>
<feature type="domain" description="tRNA/rRNA methyltransferase SpoU type" evidence="6">
    <location>
        <begin position="5"/>
        <end position="155"/>
    </location>
</feature>
<keyword evidence="3 7" id="KW-0808">Transferase</keyword>
<dbReference type="PIRSF" id="PIRSF004808">
    <property type="entry name" value="LasT"/>
    <property type="match status" value="1"/>
</dbReference>
<comment type="subcellular location">
    <subcellularLocation>
        <location evidence="5">Cytoplasm</location>
    </subcellularLocation>
</comment>
<dbReference type="FunFam" id="3.40.1280.10:FF:000006">
    <property type="entry name" value="Uncharacterized tRNA/rRNA methyltransferase HI_0380"/>
    <property type="match status" value="1"/>
</dbReference>
<proteinExistence type="inferred from homology"/>
<evidence type="ECO:0000313" key="7">
    <source>
        <dbReference type="EMBL" id="RCX31825.1"/>
    </source>
</evidence>
<comment type="catalytic activity">
    <reaction evidence="5">
        <text>cytidine(32) in tRNA + S-adenosyl-L-methionine = 2'-O-methylcytidine(32) in tRNA + S-adenosyl-L-homocysteine + H(+)</text>
        <dbReference type="Rhea" id="RHEA:42932"/>
        <dbReference type="Rhea" id="RHEA-COMP:10288"/>
        <dbReference type="Rhea" id="RHEA-COMP:10289"/>
        <dbReference type="ChEBI" id="CHEBI:15378"/>
        <dbReference type="ChEBI" id="CHEBI:57856"/>
        <dbReference type="ChEBI" id="CHEBI:59789"/>
        <dbReference type="ChEBI" id="CHEBI:74495"/>
        <dbReference type="ChEBI" id="CHEBI:82748"/>
        <dbReference type="EC" id="2.1.1.200"/>
    </reaction>
</comment>
<dbReference type="RefSeq" id="WP_114278667.1">
    <property type="nucleotide sequence ID" value="NZ_QPJY01000002.1"/>
</dbReference>
<comment type="caution">
    <text evidence="7">The sequence shown here is derived from an EMBL/GenBank/DDBJ whole genome shotgun (WGS) entry which is preliminary data.</text>
</comment>
<dbReference type="OrthoDB" id="9806346at2"/>
<evidence type="ECO:0000256" key="4">
    <source>
        <dbReference type="ARBA" id="ARBA00022691"/>
    </source>
</evidence>
<dbReference type="Gene3D" id="1.10.8.590">
    <property type="match status" value="1"/>
</dbReference>
<dbReference type="InterPro" id="IPR029026">
    <property type="entry name" value="tRNA_m1G_MTases_N"/>
</dbReference>
<evidence type="ECO:0000259" key="6">
    <source>
        <dbReference type="Pfam" id="PF00588"/>
    </source>
</evidence>
<keyword evidence="5" id="KW-0819">tRNA processing</keyword>
<gene>
    <name evidence="5" type="primary">trmJ</name>
    <name evidence="7" type="ORF">DFQ59_102172</name>
</gene>
<evidence type="ECO:0000256" key="5">
    <source>
        <dbReference type="RuleBase" id="RU362024"/>
    </source>
</evidence>
<dbReference type="Gene3D" id="3.40.1280.10">
    <property type="match status" value="1"/>
</dbReference>
<reference evidence="7 8" key="1">
    <citation type="submission" date="2018-07" db="EMBL/GenBank/DDBJ databases">
        <title>Genomic Encyclopedia of Type Strains, Phase IV (KMG-IV): sequencing the most valuable type-strain genomes for metagenomic binning, comparative biology and taxonomic classification.</title>
        <authorList>
            <person name="Goeker M."/>
        </authorList>
    </citation>
    <scope>NUCLEOTIDE SEQUENCE [LARGE SCALE GENOMIC DNA]</scope>
    <source>
        <strain evidence="7 8">DSM 26407</strain>
    </source>
</reference>
<comment type="subunit">
    <text evidence="5">Homodimer.</text>
</comment>
<comment type="catalytic activity">
    <reaction evidence="5">
        <text>uridine(32) in tRNA + S-adenosyl-L-methionine = 2'-O-methyluridine(32) in tRNA + S-adenosyl-L-homocysteine + H(+)</text>
        <dbReference type="Rhea" id="RHEA:42936"/>
        <dbReference type="Rhea" id="RHEA-COMP:10107"/>
        <dbReference type="Rhea" id="RHEA-COMP:10290"/>
        <dbReference type="ChEBI" id="CHEBI:15378"/>
        <dbReference type="ChEBI" id="CHEBI:57856"/>
        <dbReference type="ChEBI" id="CHEBI:59789"/>
        <dbReference type="ChEBI" id="CHEBI:65315"/>
        <dbReference type="ChEBI" id="CHEBI:74478"/>
        <dbReference type="EC" id="2.1.1.200"/>
    </reaction>
</comment>
<dbReference type="GO" id="GO:0005829">
    <property type="term" value="C:cytosol"/>
    <property type="evidence" value="ECO:0007669"/>
    <property type="project" value="TreeGrafter"/>
</dbReference>
<comment type="similarity">
    <text evidence="1">Belongs to the class IV-like SAM-binding methyltransferase superfamily. RNA methyltransferase TrmH family.</text>
</comment>
<dbReference type="NCBIfam" id="TIGR00050">
    <property type="entry name" value="rRNA_methyl_1"/>
    <property type="match status" value="1"/>
</dbReference>
<keyword evidence="5" id="KW-0963">Cytoplasm</keyword>
<dbReference type="SUPFAM" id="SSF75217">
    <property type="entry name" value="alpha/beta knot"/>
    <property type="match status" value="1"/>
</dbReference>
<protein>
    <recommendedName>
        <fullName evidence="5">tRNA (cytidine/uridine-2'-O-)-methyltransferase TrmJ</fullName>
        <ecNumber evidence="5">2.1.1.200</ecNumber>
    </recommendedName>
    <alternativeName>
        <fullName evidence="5">tRNA (cytidine(32)/uridine(32)-2'-O)-methyltransferase</fullName>
    </alternativeName>
    <alternativeName>
        <fullName evidence="5">tRNA Cm32/Um32 methyltransferase</fullName>
    </alternativeName>
</protein>
<dbReference type="CDD" id="cd18093">
    <property type="entry name" value="SpoU-like_TrmJ"/>
    <property type="match status" value="1"/>
</dbReference>
<dbReference type="GO" id="GO:0106339">
    <property type="term" value="F:tRNA (cytidine(32)-2'-O)-methyltransferase activity"/>
    <property type="evidence" value="ECO:0007669"/>
    <property type="project" value="RHEA"/>
</dbReference>
<dbReference type="GO" id="GO:0003723">
    <property type="term" value="F:RNA binding"/>
    <property type="evidence" value="ECO:0007669"/>
    <property type="project" value="InterPro"/>
</dbReference>
<dbReference type="GO" id="GO:0002128">
    <property type="term" value="P:tRNA nucleoside ribose methylation"/>
    <property type="evidence" value="ECO:0007669"/>
    <property type="project" value="TreeGrafter"/>
</dbReference>
<dbReference type="InterPro" id="IPR029028">
    <property type="entry name" value="Alpha/beta_knot_MTases"/>
</dbReference>
<keyword evidence="8" id="KW-1185">Reference proteome</keyword>
<dbReference type="PANTHER" id="PTHR42786">
    <property type="entry name" value="TRNA/RRNA METHYLTRANSFERASE"/>
    <property type="match status" value="1"/>
</dbReference>
<keyword evidence="2 5" id="KW-0489">Methyltransferase</keyword>
<dbReference type="PANTHER" id="PTHR42786:SF2">
    <property type="entry name" value="TRNA (CYTIDINE_URIDINE-2'-O-)-METHYLTRANSFERASE TRMJ"/>
    <property type="match status" value="1"/>
</dbReference>
<dbReference type="GO" id="GO:0160206">
    <property type="term" value="F:tRNA (cytidine(32)/uridine(32)-2'-O)-methyltransferase activity"/>
    <property type="evidence" value="ECO:0007669"/>
    <property type="project" value="UniProtKB-EC"/>
</dbReference>
<evidence type="ECO:0000256" key="2">
    <source>
        <dbReference type="ARBA" id="ARBA00022603"/>
    </source>
</evidence>
<sequence length="251" mass="27033">MLDNITIVLVNPSHPGNIGAAARAMKTMGLSRLRLVQPADYPCAEATARASGADDILARAEVCANLEEAVADCVLVAGTSARSRTLPWPLLEAREAAGRLAAEAGAGDRVALLFGRERTGLTNDELARCHFHVTISSNPDYSSLNLAAAVQILAYELRLAAGAAPARPAAPEAPEGEPVTQAEMEGFYGHLERVLVATGFLDPDSPKRLLPRLRRLYARARPDRVELNILRGMLKAMEKHLQFRRPTEPGD</sequence>
<dbReference type="InterPro" id="IPR001537">
    <property type="entry name" value="SpoU_MeTrfase"/>
</dbReference>
<organism evidence="7 8">
    <name type="scientific">Thioalbus denitrificans</name>
    <dbReference type="NCBI Taxonomy" id="547122"/>
    <lineage>
        <taxon>Bacteria</taxon>
        <taxon>Pseudomonadati</taxon>
        <taxon>Pseudomonadota</taxon>
        <taxon>Gammaproteobacteria</taxon>
        <taxon>Chromatiales</taxon>
        <taxon>Ectothiorhodospiraceae</taxon>
        <taxon>Thioalbus</taxon>
    </lineage>
</organism>
<evidence type="ECO:0000313" key="8">
    <source>
        <dbReference type="Proteomes" id="UP000252707"/>
    </source>
</evidence>
<accession>A0A369CFD9</accession>